<protein>
    <submittedName>
        <fullName evidence="2">Uncharacterized protein</fullName>
    </submittedName>
</protein>
<gene>
    <name evidence="2" type="ORF">ABG768_018530</name>
</gene>
<keyword evidence="3" id="KW-1185">Reference proteome</keyword>
<dbReference type="AlphaFoldDB" id="A0AAW1YVZ5"/>
<accession>A0AAW1YVZ5</accession>
<evidence type="ECO:0000313" key="2">
    <source>
        <dbReference type="EMBL" id="KAK9952723.1"/>
    </source>
</evidence>
<dbReference type="Proteomes" id="UP001479290">
    <property type="component" value="Unassembled WGS sequence"/>
</dbReference>
<comment type="caution">
    <text evidence="2">The sequence shown here is derived from an EMBL/GenBank/DDBJ whole genome shotgun (WGS) entry which is preliminary data.</text>
</comment>
<evidence type="ECO:0000313" key="3">
    <source>
        <dbReference type="Proteomes" id="UP001479290"/>
    </source>
</evidence>
<name>A0AAW1YVZ5_CULAL</name>
<reference evidence="2 3" key="1">
    <citation type="submission" date="2024-05" db="EMBL/GenBank/DDBJ databases">
        <title>A high-quality chromosomal-level genome assembly of Topmouth culter (Culter alburnus).</title>
        <authorList>
            <person name="Zhao H."/>
        </authorList>
    </citation>
    <scope>NUCLEOTIDE SEQUENCE [LARGE SCALE GENOMIC DNA]</scope>
    <source>
        <strain evidence="2">CATC2023</strain>
        <tissue evidence="2">Muscle</tissue>
    </source>
</reference>
<evidence type="ECO:0000256" key="1">
    <source>
        <dbReference type="SAM" id="MobiDB-lite"/>
    </source>
</evidence>
<sequence length="62" mass="6951">RTTIRGEEHELVTLKTVALRFPLTSQTRFDLQVMLGRPSTPLSTDKPGGSGNRRWMGSRPRG</sequence>
<feature type="non-terminal residue" evidence="2">
    <location>
        <position position="1"/>
    </location>
</feature>
<dbReference type="EMBL" id="JAWDJR010000024">
    <property type="protein sequence ID" value="KAK9952723.1"/>
    <property type="molecule type" value="Genomic_DNA"/>
</dbReference>
<organism evidence="2 3">
    <name type="scientific">Culter alburnus</name>
    <name type="common">Topmouth culter</name>
    <dbReference type="NCBI Taxonomy" id="194366"/>
    <lineage>
        <taxon>Eukaryota</taxon>
        <taxon>Metazoa</taxon>
        <taxon>Chordata</taxon>
        <taxon>Craniata</taxon>
        <taxon>Vertebrata</taxon>
        <taxon>Euteleostomi</taxon>
        <taxon>Actinopterygii</taxon>
        <taxon>Neopterygii</taxon>
        <taxon>Teleostei</taxon>
        <taxon>Ostariophysi</taxon>
        <taxon>Cypriniformes</taxon>
        <taxon>Xenocyprididae</taxon>
        <taxon>Xenocypridinae</taxon>
        <taxon>Culter</taxon>
    </lineage>
</organism>
<feature type="region of interest" description="Disordered" evidence="1">
    <location>
        <begin position="37"/>
        <end position="62"/>
    </location>
</feature>
<proteinExistence type="predicted"/>